<evidence type="ECO:0000313" key="5">
    <source>
        <dbReference type="EMBL" id="MBB6729558.1"/>
    </source>
</evidence>
<dbReference type="InterPro" id="IPR020449">
    <property type="entry name" value="Tscrpt_reg_AraC-type_HTH"/>
</dbReference>
<dbReference type="SMART" id="SM00342">
    <property type="entry name" value="HTH_ARAC"/>
    <property type="match status" value="1"/>
</dbReference>
<proteinExistence type="predicted"/>
<gene>
    <name evidence="5" type="ORF">H7C18_01430</name>
</gene>
<dbReference type="PANTHER" id="PTHR43280">
    <property type="entry name" value="ARAC-FAMILY TRANSCRIPTIONAL REGULATOR"/>
    <property type="match status" value="1"/>
</dbReference>
<dbReference type="InterPro" id="IPR018060">
    <property type="entry name" value="HTH_AraC"/>
</dbReference>
<dbReference type="GO" id="GO:0043565">
    <property type="term" value="F:sequence-specific DNA binding"/>
    <property type="evidence" value="ECO:0007669"/>
    <property type="project" value="InterPro"/>
</dbReference>
<evidence type="ECO:0000256" key="1">
    <source>
        <dbReference type="ARBA" id="ARBA00023015"/>
    </source>
</evidence>
<dbReference type="EMBL" id="JACJVO010000002">
    <property type="protein sequence ID" value="MBB6729558.1"/>
    <property type="molecule type" value="Genomic_DNA"/>
</dbReference>
<evidence type="ECO:0000256" key="2">
    <source>
        <dbReference type="ARBA" id="ARBA00023125"/>
    </source>
</evidence>
<keyword evidence="1" id="KW-0805">Transcription regulation</keyword>
<dbReference type="PROSITE" id="PS01124">
    <property type="entry name" value="HTH_ARAC_FAMILY_2"/>
    <property type="match status" value="1"/>
</dbReference>
<evidence type="ECO:0000313" key="6">
    <source>
        <dbReference type="Proteomes" id="UP000564644"/>
    </source>
</evidence>
<dbReference type="RefSeq" id="WP_185127236.1">
    <property type="nucleotide sequence ID" value="NZ_JACJVO010000002.1"/>
</dbReference>
<feature type="domain" description="HTH araC/xylS-type" evidence="4">
    <location>
        <begin position="176"/>
        <end position="275"/>
    </location>
</feature>
<dbReference type="Gene3D" id="2.60.120.10">
    <property type="entry name" value="Jelly Rolls"/>
    <property type="match status" value="1"/>
</dbReference>
<dbReference type="PANTHER" id="PTHR43280:SF2">
    <property type="entry name" value="HTH-TYPE TRANSCRIPTIONAL REGULATOR EXSA"/>
    <property type="match status" value="1"/>
</dbReference>
<protein>
    <submittedName>
        <fullName evidence="5">Helix-turn-helix transcriptional regulator</fullName>
    </submittedName>
</protein>
<organism evidence="5 6">
    <name type="scientific">Cohnella zeiphila</name>
    <dbReference type="NCBI Taxonomy" id="2761120"/>
    <lineage>
        <taxon>Bacteria</taxon>
        <taxon>Bacillati</taxon>
        <taxon>Bacillota</taxon>
        <taxon>Bacilli</taxon>
        <taxon>Bacillales</taxon>
        <taxon>Paenibacillaceae</taxon>
        <taxon>Cohnella</taxon>
    </lineage>
</organism>
<dbReference type="Pfam" id="PF12833">
    <property type="entry name" value="HTH_18"/>
    <property type="match status" value="1"/>
</dbReference>
<dbReference type="InterPro" id="IPR003313">
    <property type="entry name" value="AraC-bd"/>
</dbReference>
<reference evidence="5 6" key="1">
    <citation type="submission" date="2020-08" db="EMBL/GenBank/DDBJ databases">
        <title>Cohnella phylogeny.</title>
        <authorList>
            <person name="Dunlap C."/>
        </authorList>
    </citation>
    <scope>NUCLEOTIDE SEQUENCE [LARGE SCALE GENOMIC DNA]</scope>
    <source>
        <strain evidence="5 6">CBP 2801</strain>
    </source>
</reference>
<dbReference type="InterPro" id="IPR009057">
    <property type="entry name" value="Homeodomain-like_sf"/>
</dbReference>
<keyword evidence="3" id="KW-0804">Transcription</keyword>
<dbReference type="Proteomes" id="UP000564644">
    <property type="component" value="Unassembled WGS sequence"/>
</dbReference>
<dbReference type="Gene3D" id="1.10.10.60">
    <property type="entry name" value="Homeodomain-like"/>
    <property type="match status" value="2"/>
</dbReference>
<comment type="caution">
    <text evidence="5">The sequence shown here is derived from an EMBL/GenBank/DDBJ whole genome shotgun (WGS) entry which is preliminary data.</text>
</comment>
<dbReference type="SUPFAM" id="SSF51182">
    <property type="entry name" value="RmlC-like cupins"/>
    <property type="match status" value="1"/>
</dbReference>
<dbReference type="PRINTS" id="PR00032">
    <property type="entry name" value="HTHARAC"/>
</dbReference>
<accession>A0A7X0SKR8</accession>
<keyword evidence="6" id="KW-1185">Reference proteome</keyword>
<dbReference type="GO" id="GO:0003700">
    <property type="term" value="F:DNA-binding transcription factor activity"/>
    <property type="evidence" value="ECO:0007669"/>
    <property type="project" value="InterPro"/>
</dbReference>
<dbReference type="InterPro" id="IPR011051">
    <property type="entry name" value="RmlC_Cupin_sf"/>
</dbReference>
<dbReference type="SUPFAM" id="SSF46689">
    <property type="entry name" value="Homeodomain-like"/>
    <property type="match status" value="2"/>
</dbReference>
<dbReference type="InterPro" id="IPR014710">
    <property type="entry name" value="RmlC-like_jellyroll"/>
</dbReference>
<evidence type="ECO:0000259" key="4">
    <source>
        <dbReference type="PROSITE" id="PS01124"/>
    </source>
</evidence>
<name>A0A7X0SKR8_9BACL</name>
<sequence>MNPWHEKIALKTDQPMKIIVSDTEWGTPAHWHQEIEVVHILEGDMQISIGDEIYDVASGDILLIGACSIHRFYPNPLGCRKIIVQLGMPVFGDYAERVFGRKFRQPRLRAGDGPHRRLEEALRAVLREREAPEDGSELAIKAAIYDLGASLIRRVPMDAYSPQERTKQLRQLERLSGVLAYIEKEYASDVSLRRAAEVAGFSVPYFSRFFKETTGIGFVDYVNDFRTNIATSLLLGEPESSVTDIAFRSGFNSIETFNRAFKKASGCTPSEFRNRKNVR</sequence>
<evidence type="ECO:0000256" key="3">
    <source>
        <dbReference type="ARBA" id="ARBA00023163"/>
    </source>
</evidence>
<keyword evidence="2" id="KW-0238">DNA-binding</keyword>
<dbReference type="AlphaFoldDB" id="A0A7X0SKR8"/>
<dbReference type="Pfam" id="PF02311">
    <property type="entry name" value="AraC_binding"/>
    <property type="match status" value="1"/>
</dbReference>